<reference evidence="1 2" key="1">
    <citation type="journal article" date="2022" name="Front. Cell. Infect. Microbiol.">
        <title>The Genomes of Two Strains of Taenia crassiceps the Animal Model for the Study of Human Cysticercosis.</title>
        <authorList>
            <person name="Bobes R.J."/>
            <person name="Estrada K."/>
            <person name="Rios-Valencia D.G."/>
            <person name="Calderon-Gallegos A."/>
            <person name="de la Torre P."/>
            <person name="Carrero J.C."/>
            <person name="Sanchez-Flores A."/>
            <person name="Laclette J.P."/>
        </authorList>
    </citation>
    <scope>NUCLEOTIDE SEQUENCE [LARGE SCALE GENOMIC DNA]</scope>
    <source>
        <strain evidence="1">WFUcys</strain>
    </source>
</reference>
<dbReference type="PANTHER" id="PTHR39369">
    <property type="entry name" value="LIN-24 (TWENTY-FOUR) LIKE"/>
    <property type="match status" value="1"/>
</dbReference>
<dbReference type="CDD" id="cd20237">
    <property type="entry name" value="PFM_LIN24-like"/>
    <property type="match status" value="1"/>
</dbReference>
<dbReference type="EMBL" id="JAKROA010000005">
    <property type="protein sequence ID" value="KAL5106895.1"/>
    <property type="molecule type" value="Genomic_DNA"/>
</dbReference>
<organism evidence="1 2">
    <name type="scientific">Taenia crassiceps</name>
    <dbReference type="NCBI Taxonomy" id="6207"/>
    <lineage>
        <taxon>Eukaryota</taxon>
        <taxon>Metazoa</taxon>
        <taxon>Spiralia</taxon>
        <taxon>Lophotrochozoa</taxon>
        <taxon>Platyhelminthes</taxon>
        <taxon>Cestoda</taxon>
        <taxon>Eucestoda</taxon>
        <taxon>Cyclophyllidea</taxon>
        <taxon>Taeniidae</taxon>
        <taxon>Taenia</taxon>
    </lineage>
</organism>
<accession>A0ABR4QB78</accession>
<sequence>MATTSKAPTPTPTPKPARQDAELFDLTAAVRAWAVNAFIAAADGRTRKDVCGGGGGATGCLEVQLVWEDVACWSDAPSFADSHSVRLPKSHVLFNTVYRNNTDGVQEYNFRTDRSTRSTAEIEISRGFSAHREFGVKLQLPEQILEANAGFSQEISLTKATRQCLEEEMSWGIDTRVEVQPKSAANVEVNIVEHQMTCLFAVDTRLRGRIRAVCMDGRKNNAFLMSIEADLGDVVKTYLEKPRPPSAPKLTHVRVEGSTTPKTVVITTEGRCAFRFGVKQEVEVTQVMAPYPPAFMYWGKSLTVELPVHTATNSTQFSPILFYKNCTYSPYMHL</sequence>
<dbReference type="Gene3D" id="2.170.15.10">
    <property type="entry name" value="Proaerolysin, chain A, domain 3"/>
    <property type="match status" value="1"/>
</dbReference>
<keyword evidence="2" id="KW-1185">Reference proteome</keyword>
<dbReference type="SUPFAM" id="SSF56973">
    <property type="entry name" value="Aerolisin/ETX pore-forming domain"/>
    <property type="match status" value="1"/>
</dbReference>
<protein>
    <submittedName>
        <fullName evidence="1">Uncharacterized protein</fullName>
    </submittedName>
</protein>
<comment type="caution">
    <text evidence="1">The sequence shown here is derived from an EMBL/GenBank/DDBJ whole genome shotgun (WGS) entry which is preliminary data.</text>
</comment>
<evidence type="ECO:0000313" key="1">
    <source>
        <dbReference type="EMBL" id="KAL5106895.1"/>
    </source>
</evidence>
<dbReference type="Proteomes" id="UP001651158">
    <property type="component" value="Unassembled WGS sequence"/>
</dbReference>
<evidence type="ECO:0000313" key="2">
    <source>
        <dbReference type="Proteomes" id="UP001651158"/>
    </source>
</evidence>
<gene>
    <name evidence="1" type="ORF">TcWFU_005982</name>
</gene>
<name>A0ABR4QB78_9CEST</name>
<dbReference type="PANTHER" id="PTHR39369:SF6">
    <property type="entry name" value="LIN-24 (TWENTY-FOUR) LIKE"/>
    <property type="match status" value="1"/>
</dbReference>
<proteinExistence type="predicted"/>